<evidence type="ECO:0000256" key="4">
    <source>
        <dbReference type="PROSITE-ProRule" id="PRU00335"/>
    </source>
</evidence>
<keyword evidence="1" id="KW-0805">Transcription regulation</keyword>
<evidence type="ECO:0000256" key="1">
    <source>
        <dbReference type="ARBA" id="ARBA00023015"/>
    </source>
</evidence>
<feature type="domain" description="HTH tetR-type" evidence="6">
    <location>
        <begin position="19"/>
        <end position="79"/>
    </location>
</feature>
<dbReference type="InterPro" id="IPR036271">
    <property type="entry name" value="Tet_transcr_reg_TetR-rel_C_sf"/>
</dbReference>
<feature type="compositionally biased region" description="Polar residues" evidence="5">
    <location>
        <begin position="14"/>
        <end position="24"/>
    </location>
</feature>
<dbReference type="EMBL" id="CP071794">
    <property type="protein sequence ID" value="QTD56876.1"/>
    <property type="molecule type" value="Genomic_DNA"/>
</dbReference>
<dbReference type="Pfam" id="PF00440">
    <property type="entry name" value="TetR_N"/>
    <property type="match status" value="1"/>
</dbReference>
<dbReference type="PRINTS" id="PR00455">
    <property type="entry name" value="HTHTETR"/>
</dbReference>
<reference evidence="7 8" key="1">
    <citation type="submission" date="2021-03" db="EMBL/GenBank/DDBJ databases">
        <title>Complete genome of Parasphingorhabdus_sp.JHSY0214.</title>
        <authorList>
            <person name="Yoo J.H."/>
            <person name="Bae J.W."/>
        </authorList>
    </citation>
    <scope>NUCLEOTIDE SEQUENCE [LARGE SCALE GENOMIC DNA]</scope>
    <source>
        <strain evidence="7 8">JHSY0214</strain>
    </source>
</reference>
<evidence type="ECO:0000313" key="7">
    <source>
        <dbReference type="EMBL" id="QTD56876.1"/>
    </source>
</evidence>
<protein>
    <submittedName>
        <fullName evidence="7">TetR/AcrR family transcriptional regulator</fullName>
    </submittedName>
</protein>
<dbReference type="Proteomes" id="UP000663923">
    <property type="component" value="Chromosome"/>
</dbReference>
<dbReference type="SUPFAM" id="SSF48498">
    <property type="entry name" value="Tetracyclin repressor-like, C-terminal domain"/>
    <property type="match status" value="1"/>
</dbReference>
<dbReference type="RefSeq" id="WP_207988925.1">
    <property type="nucleotide sequence ID" value="NZ_CP071794.1"/>
</dbReference>
<gene>
    <name evidence="7" type="ORF">J4G78_04690</name>
</gene>
<keyword evidence="3" id="KW-0804">Transcription</keyword>
<proteinExistence type="predicted"/>
<feature type="DNA-binding region" description="H-T-H motif" evidence="4">
    <location>
        <begin position="42"/>
        <end position="61"/>
    </location>
</feature>
<dbReference type="PROSITE" id="PS50977">
    <property type="entry name" value="HTH_TETR_2"/>
    <property type="match status" value="1"/>
</dbReference>
<evidence type="ECO:0000256" key="5">
    <source>
        <dbReference type="SAM" id="MobiDB-lite"/>
    </source>
</evidence>
<dbReference type="SUPFAM" id="SSF46689">
    <property type="entry name" value="Homeodomain-like"/>
    <property type="match status" value="1"/>
</dbReference>
<sequence>MATQPKKPILGRPSGSSGEETRSSLLQAAAKQFSEREFAEVSMSQIAKAAGLTSAAIYNHYKSKDDLFQETVKAIISRNIELLSDAAAIKGNWKTKLSNVLDATLITQRNDLWSPLITSTAQLKMAREPEKFAEILELRKAYSAIFQQIIETAITQGDLEPDTPVAIMGDLLMALTANGIGAVMVHRTSEDEISQTIRCFKALINIGH</sequence>
<dbReference type="InterPro" id="IPR050109">
    <property type="entry name" value="HTH-type_TetR-like_transc_reg"/>
</dbReference>
<keyword evidence="8" id="KW-1185">Reference proteome</keyword>
<dbReference type="InterPro" id="IPR001647">
    <property type="entry name" value="HTH_TetR"/>
</dbReference>
<evidence type="ECO:0000259" key="6">
    <source>
        <dbReference type="PROSITE" id="PS50977"/>
    </source>
</evidence>
<name>A0ABX7T6X1_9SPHN</name>
<dbReference type="PANTHER" id="PTHR30055:SF234">
    <property type="entry name" value="HTH-TYPE TRANSCRIPTIONAL REGULATOR BETI"/>
    <property type="match status" value="1"/>
</dbReference>
<feature type="region of interest" description="Disordered" evidence="5">
    <location>
        <begin position="1"/>
        <end position="24"/>
    </location>
</feature>
<evidence type="ECO:0000313" key="8">
    <source>
        <dbReference type="Proteomes" id="UP000663923"/>
    </source>
</evidence>
<accession>A0ABX7T6X1</accession>
<dbReference type="Gene3D" id="1.10.10.60">
    <property type="entry name" value="Homeodomain-like"/>
    <property type="match status" value="1"/>
</dbReference>
<organism evidence="7 8">
    <name type="scientific">Parasphingorhabdus cellanae</name>
    <dbReference type="NCBI Taxonomy" id="2806553"/>
    <lineage>
        <taxon>Bacteria</taxon>
        <taxon>Pseudomonadati</taxon>
        <taxon>Pseudomonadota</taxon>
        <taxon>Alphaproteobacteria</taxon>
        <taxon>Sphingomonadales</taxon>
        <taxon>Sphingomonadaceae</taxon>
        <taxon>Parasphingorhabdus</taxon>
    </lineage>
</organism>
<dbReference type="InterPro" id="IPR009057">
    <property type="entry name" value="Homeodomain-like_sf"/>
</dbReference>
<keyword evidence="2 4" id="KW-0238">DNA-binding</keyword>
<dbReference type="PANTHER" id="PTHR30055">
    <property type="entry name" value="HTH-TYPE TRANSCRIPTIONAL REGULATOR RUTR"/>
    <property type="match status" value="1"/>
</dbReference>
<dbReference type="Gene3D" id="1.10.357.10">
    <property type="entry name" value="Tetracycline Repressor, domain 2"/>
    <property type="match status" value="1"/>
</dbReference>
<evidence type="ECO:0000256" key="3">
    <source>
        <dbReference type="ARBA" id="ARBA00023163"/>
    </source>
</evidence>
<evidence type="ECO:0000256" key="2">
    <source>
        <dbReference type="ARBA" id="ARBA00023125"/>
    </source>
</evidence>